<dbReference type="PANTHER" id="PTHR22771:SF4">
    <property type="entry name" value="CULLIN 7-RELATED"/>
    <property type="match status" value="1"/>
</dbReference>
<dbReference type="InterPro" id="IPR014722">
    <property type="entry name" value="Rib_uL2_dom2"/>
</dbReference>
<dbReference type="Pfam" id="PF03256">
    <property type="entry name" value="ANAPC10"/>
    <property type="match status" value="1"/>
</dbReference>
<dbReference type="SMART" id="SM01337">
    <property type="entry name" value="APC10"/>
    <property type="match status" value="1"/>
</dbReference>
<evidence type="ECO:0000256" key="4">
    <source>
        <dbReference type="ARBA" id="ARBA00022499"/>
    </source>
</evidence>
<organism evidence="11 12">
    <name type="scientific">Mycteria americana</name>
    <name type="common">Wood stork</name>
    <dbReference type="NCBI Taxonomy" id="33587"/>
    <lineage>
        <taxon>Eukaryota</taxon>
        <taxon>Metazoa</taxon>
        <taxon>Chordata</taxon>
        <taxon>Craniata</taxon>
        <taxon>Vertebrata</taxon>
        <taxon>Euteleostomi</taxon>
        <taxon>Archelosauria</taxon>
        <taxon>Archosauria</taxon>
        <taxon>Dinosauria</taxon>
        <taxon>Saurischia</taxon>
        <taxon>Theropoda</taxon>
        <taxon>Coelurosauria</taxon>
        <taxon>Aves</taxon>
        <taxon>Neognathae</taxon>
        <taxon>Neoaves</taxon>
        <taxon>Aequornithes</taxon>
        <taxon>Ciconiiformes</taxon>
        <taxon>Ciconiidae</taxon>
        <taxon>Mycteria</taxon>
    </lineage>
</organism>
<dbReference type="InterPro" id="IPR045093">
    <property type="entry name" value="Cullin"/>
</dbReference>
<dbReference type="Pfam" id="PF24742">
    <property type="entry name" value="ARM_CUL7_CUL9"/>
    <property type="match status" value="2"/>
</dbReference>
<dbReference type="InterPro" id="IPR036388">
    <property type="entry name" value="WH-like_DNA-bd_sf"/>
</dbReference>
<comment type="similarity">
    <text evidence="7">Belongs to the cullin family.</text>
</comment>
<feature type="domain" description="DOC" evidence="10">
    <location>
        <begin position="1287"/>
        <end position="1466"/>
    </location>
</feature>
<dbReference type="EMBL" id="JAUNZN010000003">
    <property type="protein sequence ID" value="KAK4824833.1"/>
    <property type="molecule type" value="Genomic_DNA"/>
</dbReference>
<keyword evidence="3" id="KW-0963">Cytoplasm</keyword>
<dbReference type="SUPFAM" id="SSF46785">
    <property type="entry name" value="Winged helix' DNA-binding domain"/>
    <property type="match status" value="1"/>
</dbReference>
<dbReference type="InterPro" id="IPR059120">
    <property type="entry name" value="Cullin-like_AB"/>
</dbReference>
<protein>
    <recommendedName>
        <fullName evidence="13">Cullin-9</fullName>
    </recommendedName>
</protein>
<evidence type="ECO:0000259" key="9">
    <source>
        <dbReference type="PROSITE" id="PS50069"/>
    </source>
</evidence>
<gene>
    <name evidence="11" type="ORF">QYF61_020206</name>
</gene>
<dbReference type="Gene3D" id="2.30.30.30">
    <property type="match status" value="1"/>
</dbReference>
<dbReference type="SMART" id="SM00884">
    <property type="entry name" value="Cullin_Nedd8"/>
    <property type="match status" value="1"/>
</dbReference>
<evidence type="ECO:0000256" key="6">
    <source>
        <dbReference type="ARBA" id="ARBA00022843"/>
    </source>
</evidence>
<evidence type="ECO:0000256" key="5">
    <source>
        <dbReference type="ARBA" id="ARBA00022786"/>
    </source>
</evidence>
<dbReference type="SUPFAM" id="SSF63748">
    <property type="entry name" value="Tudor/PWWP/MBT"/>
    <property type="match status" value="1"/>
</dbReference>
<dbReference type="PANTHER" id="PTHR22771">
    <property type="entry name" value="CULLIN AND GALACTOSE-BINDING DOMAIN-CONTAINING"/>
    <property type="match status" value="1"/>
</dbReference>
<dbReference type="Proteomes" id="UP001333110">
    <property type="component" value="Unassembled WGS sequence"/>
</dbReference>
<dbReference type="PROSITE" id="PS50069">
    <property type="entry name" value="CULLIN_2"/>
    <property type="match status" value="1"/>
</dbReference>
<dbReference type="Gene3D" id="2.60.120.260">
    <property type="entry name" value="Galactose-binding domain-like"/>
    <property type="match status" value="1"/>
</dbReference>
<sequence length="2158" mass="237034">MRARLPGSGVGAVLEDRRFLAIAKPVPQPPFPSSCFPSVFAGTFPVMVNERHNGNLLVHLGPKLQAYPEELLRQRRGHDGQPEYLIQWSIISLEERAVGGSSASSAETKPENILMWMSAEEVCASCPALLGKRKLEGQWVKEEKAASPLAGDVPLDEASLLEMKADVRSLVQRAGRQMAEAGAPESSILNTIHVLSAYASIGSLAGAFKETGALDLLMKMLCHKEKQIRRSAGKMLRALASHDAGSWAYVLLSLSQQDGIEQHMDFDSRYTLLELFAETTSSEEHCMSFEGIHLPQIPGKLLFVLVKRYLCVTSLMDKLSGGVEQGGEQQDCAVPSLLTEERSRVKQEFEFSMAMANLILELVHVMGWDRSCKPELLPQQELRPRTTRSIFQHRATSCTTTQAAPTPPPKEPSIFKTRSAFPSRSSYVEYVQANLVCGMRVRMLEDYEQVSAGDEGDFRQSNDGTPPVQVYWQALGSTYWVHWHMVEIIGPSGQEEHEGQEKVSTLTHSHKLAAVAQPFFCKPFGGLYSLPYLGEQPTKAAEILSRAEWWELLFFVKKLEAQEQKEITCLIQQNWGEQLLEVDEEALIQLSVPVELAQKVLLVLEKRCQGSAQRDLRSSHIYAKYFLGRGAEQDGGGSTVVSSEGASCRSTSPEATTAKAVKEDLSAATVPPRAPAVAVKSDSQLFSELLAREGLFFPEVMEEQIKVLVSSKGVSERGSLAKVAATVDMIQSSSSEVGLRLAGLQHIVKILEEEPEPEQQVGKAQGGLGTRSVGEKLVKVAVELLSTEVAEKALVVVTLRLLAVLMAKYDWRVRFATEGGVRAVLACMQQHGSSALVQQAGLAALKVLVGAVAGEPGGAGGKPLPLNHADAQMMREIFASIGSASSEGSASLLRAIPAAMSTMQRVPGGSSGVQNGLLVVNMLIDSHRGLAEQLASCDLPTVLQSCWWDRQSTGCPHAMLALSVINRLAEHRLPLGLEMAGREAPLDLRDMQTLLGGLGDSILSKDVVVALERQLCGEVPVPSGEVAQLLQDHRCFRLLLRSFELLGAEKAVSLSILRILNKFLDSYQEDVLPWHECVEPCLSSLSAHSGDREQPGLVVADMLREAGSGCPGRGYVPVAGVPSAVPGQALAGAATMLGWRGWSTAAPRCWGLAGSRHWPGRSRLPAQQVVQEFVGFLHRLATASKDCTVAMCRVGTREALSKALDKHSTAPSLAPALLDLVIDCEKYASLYKKLTTSILAGCIQLVLGQIEEHRRSHQPISIPFFDVFLRNLCQGERGEQELEPCAWHVLALWLEAPRALPTGSSVEVKEDKCWEKVQVSSNPHRASKLTDGNPKTYWESNGSTGSHFITVHMQCGVVVREMSMLVASEDSSYMPARVVVLGGDSPATIRTELNAVTVLPSDSRVILLENMTRFWPVIQIRVKRCQQGGIDTRVRGIEVLGPKPTFWPIFKEQLCRRTFLSCTARAHAWCQEICRDRGRLLQLFGRLNRALQHEQGFADRFLPDDEAARALGRTCWEALVNPLVQSITSPDPHGVSPLAWLLSEYLESAEPSRRATSRGAVFGSRVRRLTQLLVHVDPGSPEPEEARAAVAVPPRHLLCPAPPRERGRLLAVSMQSLPTEPRRAQGCPLAGGKEGKNKEVPARAVKAVVEKSSGLWGISQCWRGVVQQQVQRFLEAAGQAPDLVERYCGLYQRLRGATEELFGQQAAFVLALGQGFAGALLQLSFLTTLHVSEQFARYLDGQIQELHGAVGSAGPLQRLQQILEPFIVFSGLELAHTFEHFYRHYLGDRLLAQGPSWLEGAIVDQIGLCFPSRFPQEMLSNLAESEELQQQFYLFQLQEQDKRLLELDMGLDEALGTASVADVPEVKVLALAPRCWPVSPSCYMDEPGRFFSAALSSPLDEFADFCRRSQSQLGWECTKPRRLQWTWLGHAELQFGDCVLHVSTLQMYILLCFNSAEEVAVEALLQATGLPADLVHQALTPLTHGEGVLVWSCMSGAPGALRLNQAALAHASGRHLRLLPRQRYLRAERAELSALERKRNILCCLITRILKVEKQLHIDNLVFRVIDACQKGELSPGLQFLSFCCHSVDVLSCVLHLLNQGYLRRQEERPHVLEYISAEPTTPPASQVQPQVAFQTVEIKTAASPASAERRQTFSTFR</sequence>
<dbReference type="InterPro" id="IPR008979">
    <property type="entry name" value="Galactose-bd-like_sf"/>
</dbReference>
<dbReference type="SUPFAM" id="SSF49785">
    <property type="entry name" value="Galactose-binding domain-like"/>
    <property type="match status" value="1"/>
</dbReference>
<dbReference type="InterPro" id="IPR056405">
    <property type="entry name" value="ARM_CUL7_CUL9"/>
</dbReference>
<keyword evidence="5" id="KW-0833">Ubl conjugation pathway</keyword>
<comment type="pathway">
    <text evidence="2">Protein modification; protein ubiquitination.</text>
</comment>
<evidence type="ECO:0000256" key="1">
    <source>
        <dbReference type="ARBA" id="ARBA00004496"/>
    </source>
</evidence>
<evidence type="ECO:0000313" key="12">
    <source>
        <dbReference type="Proteomes" id="UP001333110"/>
    </source>
</evidence>
<dbReference type="GO" id="GO:0005737">
    <property type="term" value="C:cytoplasm"/>
    <property type="evidence" value="ECO:0007669"/>
    <property type="project" value="UniProtKB-SubCell"/>
</dbReference>
<evidence type="ECO:0008006" key="13">
    <source>
        <dbReference type="Google" id="ProtNLM"/>
    </source>
</evidence>
<dbReference type="GO" id="GO:0031625">
    <property type="term" value="F:ubiquitin protein ligase binding"/>
    <property type="evidence" value="ECO:0007669"/>
    <property type="project" value="InterPro"/>
</dbReference>
<dbReference type="GO" id="GO:0006511">
    <property type="term" value="P:ubiquitin-dependent protein catabolic process"/>
    <property type="evidence" value="ECO:0007669"/>
    <property type="project" value="InterPro"/>
</dbReference>
<feature type="region of interest" description="Disordered" evidence="8">
    <location>
        <begin position="633"/>
        <end position="657"/>
    </location>
</feature>
<dbReference type="Pfam" id="PF11515">
    <property type="entry name" value="Cul7"/>
    <property type="match status" value="1"/>
</dbReference>
<proteinExistence type="inferred from homology"/>
<evidence type="ECO:0000313" key="11">
    <source>
        <dbReference type="EMBL" id="KAK4824833.1"/>
    </source>
</evidence>
<dbReference type="InterPro" id="IPR016158">
    <property type="entry name" value="Cullin_homology"/>
</dbReference>
<accession>A0AAN7NBC7</accession>
<comment type="subcellular location">
    <subcellularLocation>
        <location evidence="1">Cytoplasm</location>
    </subcellularLocation>
</comment>
<evidence type="ECO:0000256" key="8">
    <source>
        <dbReference type="SAM" id="MobiDB-lite"/>
    </source>
</evidence>
<evidence type="ECO:0000256" key="2">
    <source>
        <dbReference type="ARBA" id="ARBA00004906"/>
    </source>
</evidence>
<keyword evidence="12" id="KW-1185">Reference proteome</keyword>
<dbReference type="InterPro" id="IPR004939">
    <property type="entry name" value="APC_su10/DOC_dom"/>
</dbReference>
<keyword evidence="4" id="KW-1017">Isopeptide bond</keyword>
<name>A0AAN7NBC7_MYCAM</name>
<evidence type="ECO:0000259" key="10">
    <source>
        <dbReference type="PROSITE" id="PS51284"/>
    </source>
</evidence>
<dbReference type="PROSITE" id="PS51284">
    <property type="entry name" value="DOC"/>
    <property type="match status" value="1"/>
</dbReference>
<dbReference type="Gene3D" id="1.10.10.10">
    <property type="entry name" value="Winged helix-like DNA-binding domain superfamily/Winged helix DNA-binding domain"/>
    <property type="match status" value="1"/>
</dbReference>
<dbReference type="Gene3D" id="3.30.230.130">
    <property type="entry name" value="Cullin, Chain C, Domain 2"/>
    <property type="match status" value="1"/>
</dbReference>
<comment type="caution">
    <text evidence="11">The sequence shown here is derived from an EMBL/GenBank/DDBJ whole genome shotgun (WGS) entry which is preliminary data.</text>
</comment>
<dbReference type="InterPro" id="IPR016024">
    <property type="entry name" value="ARM-type_fold"/>
</dbReference>
<dbReference type="InterPro" id="IPR036317">
    <property type="entry name" value="Cullin_homology_sf"/>
</dbReference>
<dbReference type="InterPro" id="IPR036390">
    <property type="entry name" value="WH_DNA-bd_sf"/>
</dbReference>
<dbReference type="Pfam" id="PF23168">
    <property type="entry name" value="CUL7_CUL9_N"/>
    <property type="match status" value="1"/>
</dbReference>
<feature type="compositionally biased region" description="Polar residues" evidence="8">
    <location>
        <begin position="639"/>
        <end position="655"/>
    </location>
</feature>
<evidence type="ECO:0000256" key="7">
    <source>
        <dbReference type="PROSITE-ProRule" id="PRU00330"/>
    </source>
</evidence>
<dbReference type="Pfam" id="PF26557">
    <property type="entry name" value="Cullin_AB"/>
    <property type="match status" value="1"/>
</dbReference>
<dbReference type="InterPro" id="IPR055486">
    <property type="entry name" value="CUL7/CUL9_N"/>
</dbReference>
<dbReference type="SUPFAM" id="SSF75632">
    <property type="entry name" value="Cullin homology domain"/>
    <property type="match status" value="1"/>
</dbReference>
<feature type="domain" description="Cullin family profile" evidence="9">
    <location>
        <begin position="1730"/>
        <end position="1983"/>
    </location>
</feature>
<dbReference type="SUPFAM" id="SSF48371">
    <property type="entry name" value="ARM repeat"/>
    <property type="match status" value="1"/>
</dbReference>
<reference evidence="11 12" key="1">
    <citation type="journal article" date="2023" name="J. Hered.">
        <title>Chromosome-level genome of the wood stork (Mycteria americana) provides insight into avian chromosome evolution.</title>
        <authorList>
            <person name="Flamio R. Jr."/>
            <person name="Ramstad K.M."/>
        </authorList>
    </citation>
    <scope>NUCLEOTIDE SEQUENCE [LARGE SCALE GENOMIC DNA]</scope>
    <source>
        <strain evidence="11">JAX WOST 10</strain>
    </source>
</reference>
<evidence type="ECO:0000256" key="3">
    <source>
        <dbReference type="ARBA" id="ARBA00022490"/>
    </source>
</evidence>
<keyword evidence="6" id="KW-0832">Ubl conjugation</keyword>
<dbReference type="InterPro" id="IPR019559">
    <property type="entry name" value="Cullin_neddylation_domain"/>
</dbReference>
<dbReference type="InterPro" id="IPR021097">
    <property type="entry name" value="CPH_domain"/>
</dbReference>